<dbReference type="Gene3D" id="3.30.560.10">
    <property type="entry name" value="Glucose Oxidase, domain 3"/>
    <property type="match status" value="1"/>
</dbReference>
<dbReference type="InterPro" id="IPR007867">
    <property type="entry name" value="GMC_OxRtase_C"/>
</dbReference>
<feature type="domain" description="Glucose-methanol-choline oxidoreductase N-terminal" evidence="4">
    <location>
        <begin position="339"/>
        <end position="353"/>
    </location>
</feature>
<dbReference type="SUPFAM" id="SSF54373">
    <property type="entry name" value="FAD-linked reductases, C-terminal domain"/>
    <property type="match status" value="1"/>
</dbReference>
<dbReference type="Pfam" id="PF05199">
    <property type="entry name" value="GMC_oxred_C"/>
    <property type="match status" value="1"/>
</dbReference>
<dbReference type="InterPro" id="IPR012132">
    <property type="entry name" value="GMC_OxRdtase"/>
</dbReference>
<comment type="caution">
    <text evidence="5">The sequence shown here is derived from an EMBL/GenBank/DDBJ whole genome shotgun (WGS) entry which is preliminary data.</text>
</comment>
<evidence type="ECO:0000256" key="2">
    <source>
        <dbReference type="PIRSR" id="PIRSR000137-1"/>
    </source>
</evidence>
<dbReference type="Gene3D" id="3.50.50.60">
    <property type="entry name" value="FAD/NAD(P)-binding domain"/>
    <property type="match status" value="1"/>
</dbReference>
<accession>A0A6A4JP37</accession>
<protein>
    <recommendedName>
        <fullName evidence="4">Glucose-methanol-choline oxidoreductase N-terminal domain-containing protein</fullName>
    </recommendedName>
</protein>
<name>A0A6A4JP37_APOLU</name>
<dbReference type="InterPro" id="IPR000172">
    <property type="entry name" value="GMC_OxRdtase_N"/>
</dbReference>
<dbReference type="AlphaFoldDB" id="A0A6A4JP37"/>
<evidence type="ECO:0000259" key="4">
    <source>
        <dbReference type="PROSITE" id="PS00624"/>
    </source>
</evidence>
<sequence>MCDLRSSLRRTHTPPNLKRVSCGFWRDYSLCLNVPEFRKTETIPRLDATTQVFIFAEPAVNISVTHQAKRASRNDSPVVLHCAPDRPRVRTSPSGSVLANRLSENPAWSVLVLEAGMEGNIYSDIPAMNPLFFFTNYNWHYKAEPQMSSCRGSVGGTCSWPSGKGIGGATIWNGLMWTRCHPKDFDEWESLGNPGWNYSGILPYFLKTEKMTIPELTTSPYHSTKGKVAVDYPFTTKLVRRFINAGKEMGYKEVDYNNPKTPLGFSRTQITSLKGKRVSAATAYLAPIKDRPNLHIVKNAFVNKVVINVDTKEAEGVEFVKNGKARVVRARKEVILAAGTFNTPVILMLSGVGPAEHLKSKNVSVVHHLPAVGQHLQEHVSSFQTVHINASESLTARKLAPMLVPAVYEWMINGKGILGNNVAEGLGYIKTQPNLVRPNIELIFSPITMASDDGVLIAKYFGVSDELYKGTYGDVGQKEGFTIGTMLMHPESEGSVSLRSNNPADPPVIVTNFLTAEQDVKAIIAGQRFVEELSKTRTMKEIGAKLYKKQIYGCENHQFGTDGYYECAVREATGQLHHQCCTARMGPNSKDSVVDARLRVHGVKRLRVADASVMPKIPGAHTMAVSYAIGEKAADIIKEDLKSR</sequence>
<dbReference type="PIRSF" id="PIRSF000137">
    <property type="entry name" value="Alcohol_oxidase"/>
    <property type="match status" value="1"/>
</dbReference>
<dbReference type="OrthoDB" id="269227at2759"/>
<dbReference type="GO" id="GO:0016614">
    <property type="term" value="F:oxidoreductase activity, acting on CH-OH group of donors"/>
    <property type="evidence" value="ECO:0007669"/>
    <property type="project" value="InterPro"/>
</dbReference>
<evidence type="ECO:0000256" key="1">
    <source>
        <dbReference type="ARBA" id="ARBA00010790"/>
    </source>
</evidence>
<organism evidence="5 6">
    <name type="scientific">Apolygus lucorum</name>
    <name type="common">Small green plant bug</name>
    <name type="synonym">Lygocoris lucorum</name>
    <dbReference type="NCBI Taxonomy" id="248454"/>
    <lineage>
        <taxon>Eukaryota</taxon>
        <taxon>Metazoa</taxon>
        <taxon>Ecdysozoa</taxon>
        <taxon>Arthropoda</taxon>
        <taxon>Hexapoda</taxon>
        <taxon>Insecta</taxon>
        <taxon>Pterygota</taxon>
        <taxon>Neoptera</taxon>
        <taxon>Paraneoptera</taxon>
        <taxon>Hemiptera</taxon>
        <taxon>Heteroptera</taxon>
        <taxon>Panheteroptera</taxon>
        <taxon>Cimicomorpha</taxon>
        <taxon>Miridae</taxon>
        <taxon>Mirini</taxon>
        <taxon>Apolygus</taxon>
    </lineage>
</organism>
<proteinExistence type="inferred from homology"/>
<dbReference type="PROSITE" id="PS00624">
    <property type="entry name" value="GMC_OXRED_2"/>
    <property type="match status" value="1"/>
</dbReference>
<dbReference type="Proteomes" id="UP000466442">
    <property type="component" value="Linkage Group LG9"/>
</dbReference>
<dbReference type="PANTHER" id="PTHR11552">
    <property type="entry name" value="GLUCOSE-METHANOL-CHOLINE GMC OXIDOREDUCTASE"/>
    <property type="match status" value="1"/>
</dbReference>
<keyword evidence="6" id="KW-1185">Reference proteome</keyword>
<evidence type="ECO:0000313" key="6">
    <source>
        <dbReference type="Proteomes" id="UP000466442"/>
    </source>
</evidence>
<feature type="binding site" evidence="3">
    <location>
        <position position="302"/>
    </location>
    <ligand>
        <name>FAD</name>
        <dbReference type="ChEBI" id="CHEBI:57692"/>
    </ligand>
</feature>
<keyword evidence="3" id="KW-0274">FAD</keyword>
<keyword evidence="3" id="KW-0285">Flavoprotein</keyword>
<dbReference type="PANTHER" id="PTHR11552:SF208">
    <property type="entry name" value="RE36204P-RELATED"/>
    <property type="match status" value="1"/>
</dbReference>
<reference evidence="5" key="1">
    <citation type="journal article" date="2021" name="Mol. Ecol. Resour.">
        <title>Apolygus lucorum genome provides insights into omnivorousness and mesophyll feeding.</title>
        <authorList>
            <person name="Liu Y."/>
            <person name="Liu H."/>
            <person name="Wang H."/>
            <person name="Huang T."/>
            <person name="Liu B."/>
            <person name="Yang B."/>
            <person name="Yin L."/>
            <person name="Li B."/>
            <person name="Zhang Y."/>
            <person name="Zhang S."/>
            <person name="Jiang F."/>
            <person name="Zhang X."/>
            <person name="Ren Y."/>
            <person name="Wang B."/>
            <person name="Wang S."/>
            <person name="Lu Y."/>
            <person name="Wu K."/>
            <person name="Fan W."/>
            <person name="Wang G."/>
        </authorList>
    </citation>
    <scope>NUCLEOTIDE SEQUENCE</scope>
    <source>
        <strain evidence="5">12Hb</strain>
    </source>
</reference>
<comment type="cofactor">
    <cofactor evidence="3">
        <name>FAD</name>
        <dbReference type="ChEBI" id="CHEBI:57692"/>
    </cofactor>
</comment>
<dbReference type="InterPro" id="IPR036188">
    <property type="entry name" value="FAD/NAD-bd_sf"/>
</dbReference>
<dbReference type="EMBL" id="WIXP02000009">
    <property type="protein sequence ID" value="KAF6204859.1"/>
    <property type="molecule type" value="Genomic_DNA"/>
</dbReference>
<dbReference type="SUPFAM" id="SSF51905">
    <property type="entry name" value="FAD/NAD(P)-binding domain"/>
    <property type="match status" value="1"/>
</dbReference>
<evidence type="ECO:0000256" key="3">
    <source>
        <dbReference type="PIRSR" id="PIRSR000137-2"/>
    </source>
</evidence>
<comment type="similarity">
    <text evidence="1">Belongs to the GMC oxidoreductase family.</text>
</comment>
<feature type="active site" description="Proton donor" evidence="2">
    <location>
        <position position="578"/>
    </location>
</feature>
<gene>
    <name evidence="5" type="ORF">GE061_019022</name>
</gene>
<evidence type="ECO:0000313" key="5">
    <source>
        <dbReference type="EMBL" id="KAF6204859.1"/>
    </source>
</evidence>
<dbReference type="Pfam" id="PF00732">
    <property type="entry name" value="GMC_oxred_N"/>
    <property type="match status" value="1"/>
</dbReference>
<dbReference type="GO" id="GO:0050660">
    <property type="term" value="F:flavin adenine dinucleotide binding"/>
    <property type="evidence" value="ECO:0007669"/>
    <property type="project" value="InterPro"/>
</dbReference>
<feature type="active site" description="Proton acceptor" evidence="2">
    <location>
        <position position="621"/>
    </location>
</feature>